<dbReference type="PROSITE" id="PS51464">
    <property type="entry name" value="SIS"/>
    <property type="match status" value="1"/>
</dbReference>
<feature type="domain" description="HTH rpiR-type" evidence="4">
    <location>
        <begin position="9"/>
        <end position="85"/>
    </location>
</feature>
<dbReference type="RefSeq" id="WP_101535501.1">
    <property type="nucleotide sequence ID" value="NZ_JBFHIU010000029.1"/>
</dbReference>
<dbReference type="CDD" id="cd05013">
    <property type="entry name" value="SIS_RpiR"/>
    <property type="match status" value="1"/>
</dbReference>
<evidence type="ECO:0000256" key="1">
    <source>
        <dbReference type="ARBA" id="ARBA00023015"/>
    </source>
</evidence>
<dbReference type="Pfam" id="PF01418">
    <property type="entry name" value="HTH_6"/>
    <property type="match status" value="1"/>
</dbReference>
<reference evidence="6 7" key="1">
    <citation type="submission" date="2018-01" db="EMBL/GenBank/DDBJ databases">
        <title>The draft genome sequence of Cohaesibacter sp. H1304.</title>
        <authorList>
            <person name="Wang N.-N."/>
            <person name="Du Z.-J."/>
        </authorList>
    </citation>
    <scope>NUCLEOTIDE SEQUENCE [LARGE SCALE GENOMIC DNA]</scope>
    <source>
        <strain evidence="6 7">H1304</strain>
    </source>
</reference>
<keyword evidence="7" id="KW-1185">Reference proteome</keyword>
<dbReference type="AlphaFoldDB" id="A0A2N5XLP5"/>
<protein>
    <submittedName>
        <fullName evidence="6">MurR/RpiR family transcriptional regulator</fullName>
    </submittedName>
</protein>
<dbReference type="InterPro" id="IPR001347">
    <property type="entry name" value="SIS_dom"/>
</dbReference>
<dbReference type="Proteomes" id="UP000234881">
    <property type="component" value="Unassembled WGS sequence"/>
</dbReference>
<dbReference type="PANTHER" id="PTHR30514">
    <property type="entry name" value="GLUCOKINASE"/>
    <property type="match status" value="1"/>
</dbReference>
<organism evidence="6 7">
    <name type="scientific">Cohaesibacter celericrescens</name>
    <dbReference type="NCBI Taxonomy" id="2067669"/>
    <lineage>
        <taxon>Bacteria</taxon>
        <taxon>Pseudomonadati</taxon>
        <taxon>Pseudomonadota</taxon>
        <taxon>Alphaproteobacteria</taxon>
        <taxon>Hyphomicrobiales</taxon>
        <taxon>Cohaesibacteraceae</taxon>
    </lineage>
</organism>
<dbReference type="Gene3D" id="3.40.50.10490">
    <property type="entry name" value="Glucose-6-phosphate isomerase like protein, domain 1"/>
    <property type="match status" value="1"/>
</dbReference>
<dbReference type="GO" id="GO:1901135">
    <property type="term" value="P:carbohydrate derivative metabolic process"/>
    <property type="evidence" value="ECO:0007669"/>
    <property type="project" value="InterPro"/>
</dbReference>
<dbReference type="EMBL" id="PKUQ01000052">
    <property type="protein sequence ID" value="PLW75348.1"/>
    <property type="molecule type" value="Genomic_DNA"/>
</dbReference>
<keyword evidence="3" id="KW-0804">Transcription</keyword>
<dbReference type="GO" id="GO:0003677">
    <property type="term" value="F:DNA binding"/>
    <property type="evidence" value="ECO:0007669"/>
    <property type="project" value="UniProtKB-KW"/>
</dbReference>
<dbReference type="GO" id="GO:0003700">
    <property type="term" value="F:DNA-binding transcription factor activity"/>
    <property type="evidence" value="ECO:0007669"/>
    <property type="project" value="InterPro"/>
</dbReference>
<sequence>MNSESTIPSFLGELIKQNSTKLTDADTRILNVLVSDPVRAALENGKEVSSRAGVHPTSAIRLARRLGFKGYPDFRAYLQTNLIERGEDFEHASARMAARLVRAEESGLLASILDGEIAALEQIRNAVSDADIRSFSRVLQTSRRIFVFGAGHAQALSHLISRRLTRSGYDTEDLSNQMDHFPERLVSITSEDVIWLNCFRRPSRVVLEIRKIAQARGAKVLALTDLAGARIKPAPDLHIAVSRGEAGQPQSLVVPMTIANAVILDLAAIDDGYTMRSLAEFKSLRASLAYECQ</sequence>
<keyword evidence="1" id="KW-0805">Transcription regulation</keyword>
<dbReference type="InterPro" id="IPR009057">
    <property type="entry name" value="Homeodomain-like_sf"/>
</dbReference>
<dbReference type="PROSITE" id="PS51071">
    <property type="entry name" value="HTH_RPIR"/>
    <property type="match status" value="1"/>
</dbReference>
<dbReference type="InterPro" id="IPR036388">
    <property type="entry name" value="WH-like_DNA-bd_sf"/>
</dbReference>
<proteinExistence type="predicted"/>
<dbReference type="InterPro" id="IPR047640">
    <property type="entry name" value="RpiR-like"/>
</dbReference>
<keyword evidence="2" id="KW-0238">DNA-binding</keyword>
<feature type="domain" description="SIS" evidence="5">
    <location>
        <begin position="135"/>
        <end position="273"/>
    </location>
</feature>
<evidence type="ECO:0000259" key="5">
    <source>
        <dbReference type="PROSITE" id="PS51464"/>
    </source>
</evidence>
<dbReference type="Pfam" id="PF01380">
    <property type="entry name" value="SIS"/>
    <property type="match status" value="1"/>
</dbReference>
<comment type="caution">
    <text evidence="6">The sequence shown here is derived from an EMBL/GenBank/DDBJ whole genome shotgun (WGS) entry which is preliminary data.</text>
</comment>
<evidence type="ECO:0000313" key="7">
    <source>
        <dbReference type="Proteomes" id="UP000234881"/>
    </source>
</evidence>
<evidence type="ECO:0000256" key="3">
    <source>
        <dbReference type="ARBA" id="ARBA00023163"/>
    </source>
</evidence>
<dbReference type="InterPro" id="IPR046348">
    <property type="entry name" value="SIS_dom_sf"/>
</dbReference>
<dbReference type="InterPro" id="IPR035472">
    <property type="entry name" value="RpiR-like_SIS"/>
</dbReference>
<evidence type="ECO:0000256" key="2">
    <source>
        <dbReference type="ARBA" id="ARBA00023125"/>
    </source>
</evidence>
<dbReference type="GO" id="GO:0097367">
    <property type="term" value="F:carbohydrate derivative binding"/>
    <property type="evidence" value="ECO:0007669"/>
    <property type="project" value="InterPro"/>
</dbReference>
<dbReference type="InterPro" id="IPR000281">
    <property type="entry name" value="HTH_RpiR"/>
</dbReference>
<evidence type="ECO:0000313" key="6">
    <source>
        <dbReference type="EMBL" id="PLW75348.1"/>
    </source>
</evidence>
<gene>
    <name evidence="6" type="ORF">C0081_19970</name>
</gene>
<accession>A0A2N5XLP5</accession>
<evidence type="ECO:0000259" key="4">
    <source>
        <dbReference type="PROSITE" id="PS51071"/>
    </source>
</evidence>
<name>A0A2N5XLP5_9HYPH</name>
<dbReference type="SUPFAM" id="SSF53697">
    <property type="entry name" value="SIS domain"/>
    <property type="match status" value="1"/>
</dbReference>
<dbReference type="OrthoDB" id="3574600at2"/>
<dbReference type="Gene3D" id="1.10.10.10">
    <property type="entry name" value="Winged helix-like DNA-binding domain superfamily/Winged helix DNA-binding domain"/>
    <property type="match status" value="1"/>
</dbReference>
<dbReference type="SUPFAM" id="SSF46689">
    <property type="entry name" value="Homeodomain-like"/>
    <property type="match status" value="1"/>
</dbReference>